<proteinExistence type="predicted"/>
<gene>
    <name evidence="2" type="ORF">HZH68_008308</name>
</gene>
<dbReference type="EMBL" id="JACSDZ010000007">
    <property type="protein sequence ID" value="KAF7399716.1"/>
    <property type="molecule type" value="Genomic_DNA"/>
</dbReference>
<reference evidence="2" key="1">
    <citation type="journal article" date="2020" name="G3 (Bethesda)">
        <title>High-Quality Assemblies for Three Invasive Social Wasps from the &lt;i&gt;Vespula&lt;/i&gt; Genus.</title>
        <authorList>
            <person name="Harrop T.W.R."/>
            <person name="Guhlin J."/>
            <person name="McLaughlin G.M."/>
            <person name="Permina E."/>
            <person name="Stockwell P."/>
            <person name="Gilligan J."/>
            <person name="Le Lec M.F."/>
            <person name="Gruber M.A.M."/>
            <person name="Quinn O."/>
            <person name="Lovegrove M."/>
            <person name="Duncan E.J."/>
            <person name="Remnant E.J."/>
            <person name="Van Eeckhoven J."/>
            <person name="Graham B."/>
            <person name="Knapp R.A."/>
            <person name="Langford K.W."/>
            <person name="Kronenberg Z."/>
            <person name="Press M.O."/>
            <person name="Eacker S.M."/>
            <person name="Wilson-Rankin E.E."/>
            <person name="Purcell J."/>
            <person name="Lester P.J."/>
            <person name="Dearden P.K."/>
        </authorList>
    </citation>
    <scope>NUCLEOTIDE SEQUENCE</scope>
    <source>
        <strain evidence="2">Linc-1</strain>
    </source>
</reference>
<accession>A0A834K5U6</accession>
<feature type="compositionally biased region" description="Basic and acidic residues" evidence="1">
    <location>
        <begin position="7"/>
        <end position="20"/>
    </location>
</feature>
<protein>
    <submittedName>
        <fullName evidence="2">Uncharacterized protein</fullName>
    </submittedName>
</protein>
<evidence type="ECO:0000313" key="2">
    <source>
        <dbReference type="EMBL" id="KAF7399716.1"/>
    </source>
</evidence>
<dbReference type="AlphaFoldDB" id="A0A834K5U6"/>
<keyword evidence="3" id="KW-1185">Reference proteome</keyword>
<dbReference type="Proteomes" id="UP000617340">
    <property type="component" value="Unassembled WGS sequence"/>
</dbReference>
<evidence type="ECO:0000313" key="3">
    <source>
        <dbReference type="Proteomes" id="UP000617340"/>
    </source>
</evidence>
<comment type="caution">
    <text evidence="2">The sequence shown here is derived from an EMBL/GenBank/DDBJ whole genome shotgun (WGS) entry which is preliminary data.</text>
</comment>
<evidence type="ECO:0000256" key="1">
    <source>
        <dbReference type="SAM" id="MobiDB-lite"/>
    </source>
</evidence>
<name>A0A834K5U6_VESGE</name>
<organism evidence="2 3">
    <name type="scientific">Vespula germanica</name>
    <name type="common">German yellow jacket</name>
    <name type="synonym">Paravespula germanica</name>
    <dbReference type="NCBI Taxonomy" id="30212"/>
    <lineage>
        <taxon>Eukaryota</taxon>
        <taxon>Metazoa</taxon>
        <taxon>Ecdysozoa</taxon>
        <taxon>Arthropoda</taxon>
        <taxon>Hexapoda</taxon>
        <taxon>Insecta</taxon>
        <taxon>Pterygota</taxon>
        <taxon>Neoptera</taxon>
        <taxon>Endopterygota</taxon>
        <taxon>Hymenoptera</taxon>
        <taxon>Apocrita</taxon>
        <taxon>Aculeata</taxon>
        <taxon>Vespoidea</taxon>
        <taxon>Vespidae</taxon>
        <taxon>Vespinae</taxon>
        <taxon>Vespula</taxon>
    </lineage>
</organism>
<feature type="region of interest" description="Disordered" evidence="1">
    <location>
        <begin position="1"/>
        <end position="44"/>
    </location>
</feature>
<sequence>MVVKRRVKEDSMREEKRVGEGEDGDGDGGGPPDNPERPVAVAPRGTIPQLAPLSLAIRTVDPLFANVGWRLPKTTELTRVRTTGVSLAMRGERVGRELAERDGEAEKRIVGQIGTRQVNIPTIRIKMFTPTFSF</sequence>